<dbReference type="EMBL" id="JAERSF010000002">
    <property type="protein sequence ID" value="MBL0737952.1"/>
    <property type="molecule type" value="Genomic_DNA"/>
</dbReference>
<organism evidence="1 2">
    <name type="scientific">Flavobacterium tagetis</name>
    <dbReference type="NCBI Taxonomy" id="2801336"/>
    <lineage>
        <taxon>Bacteria</taxon>
        <taxon>Pseudomonadati</taxon>
        <taxon>Bacteroidota</taxon>
        <taxon>Flavobacteriia</taxon>
        <taxon>Flavobacteriales</taxon>
        <taxon>Flavobacteriaceae</taxon>
        <taxon>Flavobacterium</taxon>
    </lineage>
</organism>
<keyword evidence="2" id="KW-1185">Reference proteome</keyword>
<gene>
    <name evidence="1" type="ORF">JI750_13685</name>
</gene>
<protein>
    <submittedName>
        <fullName evidence="1">Uncharacterized protein</fullName>
    </submittedName>
</protein>
<evidence type="ECO:0000313" key="1">
    <source>
        <dbReference type="EMBL" id="MBL0737952.1"/>
    </source>
</evidence>
<name>A0ABS1KFE4_9FLAO</name>
<comment type="caution">
    <text evidence="1">The sequence shown here is derived from an EMBL/GenBank/DDBJ whole genome shotgun (WGS) entry which is preliminary data.</text>
</comment>
<dbReference type="Proteomes" id="UP000603728">
    <property type="component" value="Unassembled WGS sequence"/>
</dbReference>
<reference evidence="1 2" key="1">
    <citation type="submission" date="2021-01" db="EMBL/GenBank/DDBJ databases">
        <title>Genome seq and assembly of Flavobacterium sp. GN10.</title>
        <authorList>
            <person name="Chhetri G."/>
        </authorList>
    </citation>
    <scope>NUCLEOTIDE SEQUENCE [LARGE SCALE GENOMIC DNA]</scope>
    <source>
        <strain evidence="1 2">GN10</strain>
    </source>
</reference>
<proteinExistence type="predicted"/>
<accession>A0ABS1KFE4</accession>
<dbReference type="RefSeq" id="WP_202002802.1">
    <property type="nucleotide sequence ID" value="NZ_JAERSF010000002.1"/>
</dbReference>
<sequence length="107" mass="12714">MITTREEKENLLLQKKIEGNLKVLEKEIVTNEGYESDTLSYEITIYSEIEQKHRNISINRKDYDKIEVGDFVGITYFTDNTSIKTLLFKDQNLKYKSFTHKRKSDEK</sequence>
<evidence type="ECO:0000313" key="2">
    <source>
        <dbReference type="Proteomes" id="UP000603728"/>
    </source>
</evidence>